<dbReference type="Proteomes" id="UP001153331">
    <property type="component" value="Unassembled WGS sequence"/>
</dbReference>
<reference evidence="1" key="1">
    <citation type="submission" date="2022-11" db="EMBL/GenBank/DDBJ databases">
        <title>Genome Sequence of Boeremia exigua.</title>
        <authorList>
            <person name="Buettner E."/>
        </authorList>
    </citation>
    <scope>NUCLEOTIDE SEQUENCE</scope>
    <source>
        <strain evidence="1">CU02</strain>
    </source>
</reference>
<sequence>MEIVDFCKDLASTASEKVRICVSSGEEPEIVHTFASDSGSPDTALRIEKHTRRDIEDYTNRKFEQIKKFVVLVCRDIVRSSQSGISVDDLFDCLKHLQQEKNVLYLQILERRDEKPRAEAELMLVIVACAGRNLSVEEFQFVLRQHIAGRSKSNIKDMEQLAASSQSCKCGGSDFACGMRSPANHKQGIHSLASTVSRTMLGVGVCFSVLEKTCGERGLNDLGFQSTGTPAIQTLLFYQADPNLAGNGKNQGCATPLKAAVILYTGYERRLEYGFDDMKWVISLLLEKGALADPATRRLASSSSELKRHFRHHFSGLDQFFSSFATAFSGSTSASTPPIDSPSRSSHRGSFNATIGMLGPRYPHQPNFKTHFA</sequence>
<proteinExistence type="predicted"/>
<keyword evidence="2" id="KW-1185">Reference proteome</keyword>
<organism evidence="1 2">
    <name type="scientific">Boeremia exigua</name>
    <dbReference type="NCBI Taxonomy" id="749465"/>
    <lineage>
        <taxon>Eukaryota</taxon>
        <taxon>Fungi</taxon>
        <taxon>Dikarya</taxon>
        <taxon>Ascomycota</taxon>
        <taxon>Pezizomycotina</taxon>
        <taxon>Dothideomycetes</taxon>
        <taxon>Pleosporomycetidae</taxon>
        <taxon>Pleosporales</taxon>
        <taxon>Pleosporineae</taxon>
        <taxon>Didymellaceae</taxon>
        <taxon>Boeremia</taxon>
    </lineage>
</organism>
<comment type="caution">
    <text evidence="1">The sequence shown here is derived from an EMBL/GenBank/DDBJ whole genome shotgun (WGS) entry which is preliminary data.</text>
</comment>
<evidence type="ECO:0000313" key="2">
    <source>
        <dbReference type="Proteomes" id="UP001153331"/>
    </source>
</evidence>
<protein>
    <submittedName>
        <fullName evidence="1">Uncharacterized protein</fullName>
    </submittedName>
</protein>
<gene>
    <name evidence="1" type="ORF">OPT61_g10312</name>
</gene>
<name>A0ACC2HQV2_9PLEO</name>
<dbReference type="EMBL" id="JAPHNI010001596">
    <property type="protein sequence ID" value="KAJ8105218.1"/>
    <property type="molecule type" value="Genomic_DNA"/>
</dbReference>
<evidence type="ECO:0000313" key="1">
    <source>
        <dbReference type="EMBL" id="KAJ8105218.1"/>
    </source>
</evidence>
<accession>A0ACC2HQV2</accession>